<dbReference type="GO" id="GO:0010509">
    <property type="term" value="P:intracellular polyamine homeostasis"/>
    <property type="evidence" value="ECO:0007669"/>
    <property type="project" value="TreeGrafter"/>
</dbReference>
<comment type="subcellular location">
    <subcellularLocation>
        <location evidence="1">Membrane</location>
        <topology evidence="1">Multi-pass membrane protein</topology>
    </subcellularLocation>
</comment>
<accession>A0A8A1LEN7</accession>
<protein>
    <submittedName>
        <fullName evidence="6">MFS multidrug resistance transporter</fullName>
    </submittedName>
</protein>
<keyword evidence="4 5" id="KW-0472">Membrane</keyword>
<organism evidence="6 7">
    <name type="scientific">Ajellomyces capsulatus (strain H88)</name>
    <name type="common">Darling's disease fungus</name>
    <name type="synonym">Histoplasma capsulatum</name>
    <dbReference type="NCBI Taxonomy" id="544711"/>
    <lineage>
        <taxon>Eukaryota</taxon>
        <taxon>Fungi</taxon>
        <taxon>Dikarya</taxon>
        <taxon>Ascomycota</taxon>
        <taxon>Pezizomycotina</taxon>
        <taxon>Eurotiomycetes</taxon>
        <taxon>Eurotiomycetidae</taxon>
        <taxon>Onygenales</taxon>
        <taxon>Ajellomycetaceae</taxon>
        <taxon>Histoplasma</taxon>
    </lineage>
</organism>
<feature type="transmembrane region" description="Helical" evidence="5">
    <location>
        <begin position="33"/>
        <end position="50"/>
    </location>
</feature>
<evidence type="ECO:0000256" key="5">
    <source>
        <dbReference type="SAM" id="Phobius"/>
    </source>
</evidence>
<proteinExistence type="predicted"/>
<dbReference type="Pfam" id="PF07690">
    <property type="entry name" value="MFS_1"/>
    <property type="match status" value="1"/>
</dbReference>
<evidence type="ECO:0000313" key="6">
    <source>
        <dbReference type="EMBL" id="QSS52356.1"/>
    </source>
</evidence>
<reference evidence="6" key="1">
    <citation type="submission" date="2021-01" db="EMBL/GenBank/DDBJ databases">
        <title>Chromosome-level genome assembly of a human fungal pathogen reveals clustering of transcriptionally co-regulated genes.</title>
        <authorList>
            <person name="Voorhies M."/>
            <person name="Cohen S."/>
            <person name="Shea T.P."/>
            <person name="Petrus S."/>
            <person name="Munoz J.F."/>
            <person name="Poplawski S."/>
            <person name="Goldman W.E."/>
            <person name="Michael T."/>
            <person name="Cuomo C.A."/>
            <person name="Sil A."/>
            <person name="Beyhan S."/>
        </authorList>
    </citation>
    <scope>NUCLEOTIDE SEQUENCE</scope>
    <source>
        <strain evidence="6">H88</strain>
    </source>
</reference>
<feature type="transmembrane region" description="Helical" evidence="5">
    <location>
        <begin position="103"/>
        <end position="129"/>
    </location>
</feature>
<dbReference type="VEuPathDB" id="FungiDB:I7I53_07970"/>
<dbReference type="GO" id="GO:0005886">
    <property type="term" value="C:plasma membrane"/>
    <property type="evidence" value="ECO:0007669"/>
    <property type="project" value="TreeGrafter"/>
</dbReference>
<feature type="transmembrane region" description="Helical" evidence="5">
    <location>
        <begin position="141"/>
        <end position="166"/>
    </location>
</feature>
<dbReference type="AlphaFoldDB" id="A0A8A1LEN7"/>
<dbReference type="GO" id="GO:0015203">
    <property type="term" value="F:polyamine transmembrane transporter activity"/>
    <property type="evidence" value="ECO:0007669"/>
    <property type="project" value="TreeGrafter"/>
</dbReference>
<dbReference type="Gene3D" id="1.20.1250.20">
    <property type="entry name" value="MFS general substrate transporter like domains"/>
    <property type="match status" value="1"/>
</dbReference>
<evidence type="ECO:0000256" key="4">
    <source>
        <dbReference type="ARBA" id="ARBA00023136"/>
    </source>
</evidence>
<dbReference type="PANTHER" id="PTHR23502">
    <property type="entry name" value="MAJOR FACILITATOR SUPERFAMILY"/>
    <property type="match status" value="1"/>
</dbReference>
<dbReference type="InterPro" id="IPR036259">
    <property type="entry name" value="MFS_trans_sf"/>
</dbReference>
<keyword evidence="3 5" id="KW-1133">Transmembrane helix</keyword>
<gene>
    <name evidence="6" type="ORF">I7I53_07970</name>
</gene>
<dbReference type="PANTHER" id="PTHR23502:SF5">
    <property type="entry name" value="QUINIDINE RESISTANCE PROTEIN 3"/>
    <property type="match status" value="1"/>
</dbReference>
<keyword evidence="2 5" id="KW-0812">Transmembrane</keyword>
<feature type="transmembrane region" description="Helical" evidence="5">
    <location>
        <begin position="202"/>
        <end position="219"/>
    </location>
</feature>
<sequence>MGTFFLGPLCGPLLAPIPGGAIAYAWGWRSTQWFLTIYGGVSLLILRIGIPETLASRKKAVAEVEPNVALSRTLSWVSSRQVAQSTAKWLEILKMILIDPLSILLYLRFPAVVLTVLYSSITLTSLYVLNISFQTTFSQPPYNFSVLIVGLLYTPHSVGYIVSSVLNGMRLDSIMQREAKKANRVDESGMYIYRPEDRMGENAWLGALIYPAAMIWYGWTTENH</sequence>
<evidence type="ECO:0000256" key="1">
    <source>
        <dbReference type="ARBA" id="ARBA00004141"/>
    </source>
</evidence>
<evidence type="ECO:0000313" key="7">
    <source>
        <dbReference type="Proteomes" id="UP000663419"/>
    </source>
</evidence>
<dbReference type="Proteomes" id="UP000663419">
    <property type="component" value="Chromosome 2"/>
</dbReference>
<dbReference type="EMBL" id="CP069103">
    <property type="protein sequence ID" value="QSS52356.1"/>
    <property type="molecule type" value="Genomic_DNA"/>
</dbReference>
<evidence type="ECO:0000256" key="3">
    <source>
        <dbReference type="ARBA" id="ARBA00022989"/>
    </source>
</evidence>
<name>A0A8A1LEN7_AJEC8</name>
<dbReference type="InterPro" id="IPR011701">
    <property type="entry name" value="MFS"/>
</dbReference>
<evidence type="ECO:0000256" key="2">
    <source>
        <dbReference type="ARBA" id="ARBA00022692"/>
    </source>
</evidence>
<dbReference type="SUPFAM" id="SSF103473">
    <property type="entry name" value="MFS general substrate transporter"/>
    <property type="match status" value="1"/>
</dbReference>